<organism evidence="1 2">
    <name type="scientific">Amycolatopsis plumensis</name>
    <dbReference type="NCBI Taxonomy" id="236508"/>
    <lineage>
        <taxon>Bacteria</taxon>
        <taxon>Bacillati</taxon>
        <taxon>Actinomycetota</taxon>
        <taxon>Actinomycetes</taxon>
        <taxon>Pseudonocardiales</taxon>
        <taxon>Pseudonocardiaceae</taxon>
        <taxon>Amycolatopsis</taxon>
    </lineage>
</organism>
<evidence type="ECO:0000313" key="1">
    <source>
        <dbReference type="EMBL" id="MFB9691347.1"/>
    </source>
</evidence>
<reference evidence="1 2" key="1">
    <citation type="submission" date="2024-09" db="EMBL/GenBank/DDBJ databases">
        <authorList>
            <person name="Sun Q."/>
            <person name="Mori K."/>
        </authorList>
    </citation>
    <scope>NUCLEOTIDE SEQUENCE [LARGE SCALE GENOMIC DNA]</scope>
    <source>
        <strain evidence="1 2">JCM 13852</strain>
    </source>
</reference>
<dbReference type="RefSeq" id="WP_378208178.1">
    <property type="nucleotide sequence ID" value="NZ_JBHMBK010000085.1"/>
</dbReference>
<keyword evidence="2" id="KW-1185">Reference proteome</keyword>
<name>A0ABV5UIW0_9PSEU</name>
<dbReference type="Proteomes" id="UP001589535">
    <property type="component" value="Unassembled WGS sequence"/>
</dbReference>
<gene>
    <name evidence="1" type="ORF">ACFFTO_44865</name>
</gene>
<sequence>MPELRPRLVVPGECYHESFLAALREYDEGPVGSRVSTTLC</sequence>
<dbReference type="EMBL" id="JBHMBK010000085">
    <property type="protein sequence ID" value="MFB9691347.1"/>
    <property type="molecule type" value="Genomic_DNA"/>
</dbReference>
<accession>A0ABV5UIW0</accession>
<protein>
    <submittedName>
        <fullName evidence="1">Uncharacterized protein</fullName>
    </submittedName>
</protein>
<proteinExistence type="predicted"/>
<comment type="caution">
    <text evidence="1">The sequence shown here is derived from an EMBL/GenBank/DDBJ whole genome shotgun (WGS) entry which is preliminary data.</text>
</comment>
<evidence type="ECO:0000313" key="2">
    <source>
        <dbReference type="Proteomes" id="UP001589535"/>
    </source>
</evidence>